<keyword evidence="8" id="KW-1015">Disulfide bond</keyword>
<dbReference type="InterPro" id="IPR012932">
    <property type="entry name" value="VKOR"/>
</dbReference>
<feature type="transmembrane region" description="Helical" evidence="10">
    <location>
        <begin position="309"/>
        <end position="332"/>
    </location>
</feature>
<evidence type="ECO:0000256" key="7">
    <source>
        <dbReference type="ARBA" id="ARBA00023136"/>
    </source>
</evidence>
<feature type="transmembrane region" description="Helical" evidence="10">
    <location>
        <begin position="172"/>
        <end position="191"/>
    </location>
</feature>
<comment type="subcellular location">
    <subcellularLocation>
        <location evidence="1">Membrane</location>
        <topology evidence="1">Multi-pass membrane protein</topology>
    </subcellularLocation>
</comment>
<dbReference type="GO" id="GO:0006508">
    <property type="term" value="P:proteolysis"/>
    <property type="evidence" value="ECO:0007669"/>
    <property type="project" value="InterPro"/>
</dbReference>
<evidence type="ECO:0000256" key="3">
    <source>
        <dbReference type="ARBA" id="ARBA00022692"/>
    </source>
</evidence>
<keyword evidence="3 10" id="KW-0812">Transmembrane</keyword>
<feature type="transmembrane region" description="Helical" evidence="10">
    <location>
        <begin position="242"/>
        <end position="275"/>
    </location>
</feature>
<dbReference type="GO" id="GO:0016020">
    <property type="term" value="C:membrane"/>
    <property type="evidence" value="ECO:0007669"/>
    <property type="project" value="UniProtKB-SubCell"/>
</dbReference>
<evidence type="ECO:0000256" key="5">
    <source>
        <dbReference type="ARBA" id="ARBA00022989"/>
    </source>
</evidence>
<evidence type="ECO:0000259" key="11">
    <source>
        <dbReference type="PROSITE" id="PS50990"/>
    </source>
</evidence>
<feature type="domain" description="Peptidase C39" evidence="11">
    <location>
        <begin position="5"/>
        <end position="134"/>
    </location>
</feature>
<dbReference type="InterPro" id="IPR036249">
    <property type="entry name" value="Thioredoxin-like_sf"/>
</dbReference>
<dbReference type="EMBL" id="CP012673">
    <property type="protein sequence ID" value="AUX44284.1"/>
    <property type="molecule type" value="Genomic_DNA"/>
</dbReference>
<name>A0A2L0EY87_SORCE</name>
<dbReference type="InterPro" id="IPR038354">
    <property type="entry name" value="VKOR_sf"/>
</dbReference>
<evidence type="ECO:0000256" key="4">
    <source>
        <dbReference type="ARBA" id="ARBA00022719"/>
    </source>
</evidence>
<dbReference type="OrthoDB" id="5526776at2"/>
<sequence length="588" mass="59818">MTSPRTRDLLAPADGPAEVLAEVARRRRIRCSRRHARELVARHAHPGSLLALVDAARSLGLSATAGQGALDVLDEAEPGELPAVLHFDAGPHGGFGLLEEVTAAGYRLWDSRQGSRAIARDELAVMWSGVIVFLEKSGEVAAERGYLGRRVRELLFEQWQLRLDLAGPRASPAVRAALAAAALALVALAALRQPAPLQAGFAATAALAAAGFAAMFAALAWTPASGPPPLCGARGGAGCESVLLSEYAAIAGVPLSGLGLAFFGAILLGLAAAALSASAAPLWTAGASLCLALPASAALVALQVRGRHACALCMTAHGATAAGAAAFVWLALSGALPAPPARDIAAAALAQALFFGLLLSSTVPHVAHAADLDGLRRRFRRLAGSPLASLAALAAEPRLPVDGAAAGVLLGDASAPHAVVMLAHPSCHLCGPALDELEALVERHPDLVRAHVGVAPRDPEDPADRALCEALAAVGLAYGGAALLAALRAAKRDLPRLLSGDPAAALGGELGLDAAEIARARAGALALVAGAAALKDRYADGFPAVFFDGRRCEAPLRHVGAWCARPALLEELPPALGELEESVKEDAP</sequence>
<gene>
    <name evidence="12" type="ORF">SOCE26_057480</name>
</gene>
<dbReference type="InterPro" id="IPR005074">
    <property type="entry name" value="Peptidase_C39"/>
</dbReference>
<evidence type="ECO:0000256" key="1">
    <source>
        <dbReference type="ARBA" id="ARBA00004141"/>
    </source>
</evidence>
<evidence type="ECO:0000256" key="2">
    <source>
        <dbReference type="ARBA" id="ARBA00006214"/>
    </source>
</evidence>
<reference evidence="12 13" key="1">
    <citation type="submission" date="2015-09" db="EMBL/GenBank/DDBJ databases">
        <title>Sorangium comparison.</title>
        <authorList>
            <person name="Zaburannyi N."/>
            <person name="Bunk B."/>
            <person name="Overmann J."/>
            <person name="Mueller R."/>
        </authorList>
    </citation>
    <scope>NUCLEOTIDE SEQUENCE [LARGE SCALE GENOMIC DNA]</scope>
    <source>
        <strain evidence="12 13">So ce26</strain>
    </source>
</reference>
<comment type="similarity">
    <text evidence="2">Belongs to the VKOR family.</text>
</comment>
<dbReference type="Proteomes" id="UP000238348">
    <property type="component" value="Chromosome"/>
</dbReference>
<dbReference type="PROSITE" id="PS50990">
    <property type="entry name" value="PEPTIDASE_C39"/>
    <property type="match status" value="1"/>
</dbReference>
<feature type="transmembrane region" description="Helical" evidence="10">
    <location>
        <begin position="344"/>
        <end position="367"/>
    </location>
</feature>
<dbReference type="SUPFAM" id="SSF52833">
    <property type="entry name" value="Thioredoxin-like"/>
    <property type="match status" value="1"/>
</dbReference>
<dbReference type="Pfam" id="PF03412">
    <property type="entry name" value="Peptidase_C39"/>
    <property type="match status" value="1"/>
</dbReference>
<dbReference type="AlphaFoldDB" id="A0A2L0EY87"/>
<evidence type="ECO:0000256" key="9">
    <source>
        <dbReference type="ARBA" id="ARBA00023284"/>
    </source>
</evidence>
<dbReference type="GO" id="GO:0005524">
    <property type="term" value="F:ATP binding"/>
    <property type="evidence" value="ECO:0007669"/>
    <property type="project" value="InterPro"/>
</dbReference>
<keyword evidence="5 10" id="KW-1133">Transmembrane helix</keyword>
<evidence type="ECO:0000256" key="8">
    <source>
        <dbReference type="ARBA" id="ARBA00023157"/>
    </source>
</evidence>
<feature type="transmembrane region" description="Helical" evidence="10">
    <location>
        <begin position="197"/>
        <end position="221"/>
    </location>
</feature>
<keyword evidence="6" id="KW-0560">Oxidoreductase</keyword>
<evidence type="ECO:0000256" key="10">
    <source>
        <dbReference type="SAM" id="Phobius"/>
    </source>
</evidence>
<keyword evidence="4" id="KW-0874">Quinone</keyword>
<feature type="transmembrane region" description="Helical" evidence="10">
    <location>
        <begin position="281"/>
        <end position="302"/>
    </location>
</feature>
<evidence type="ECO:0000313" key="13">
    <source>
        <dbReference type="Proteomes" id="UP000238348"/>
    </source>
</evidence>
<evidence type="ECO:0000256" key="6">
    <source>
        <dbReference type="ARBA" id="ARBA00023002"/>
    </source>
</evidence>
<evidence type="ECO:0000313" key="12">
    <source>
        <dbReference type="EMBL" id="AUX44284.1"/>
    </source>
</evidence>
<dbReference type="Pfam" id="PF07884">
    <property type="entry name" value="VKOR"/>
    <property type="match status" value="1"/>
</dbReference>
<dbReference type="GO" id="GO:0008233">
    <property type="term" value="F:peptidase activity"/>
    <property type="evidence" value="ECO:0007669"/>
    <property type="project" value="InterPro"/>
</dbReference>
<protein>
    <recommendedName>
        <fullName evidence="11">Peptidase C39 domain-containing protein</fullName>
    </recommendedName>
</protein>
<accession>A0A2L0EY87</accession>
<keyword evidence="7 10" id="KW-0472">Membrane</keyword>
<dbReference type="RefSeq" id="WP_104982836.1">
    <property type="nucleotide sequence ID" value="NZ_CP012673.1"/>
</dbReference>
<proteinExistence type="inferred from homology"/>
<keyword evidence="9" id="KW-0676">Redox-active center</keyword>
<dbReference type="Gene3D" id="3.40.30.10">
    <property type="entry name" value="Glutaredoxin"/>
    <property type="match status" value="1"/>
</dbReference>
<dbReference type="Gene3D" id="1.20.1440.130">
    <property type="entry name" value="VKOR domain"/>
    <property type="match status" value="1"/>
</dbReference>
<dbReference type="GO" id="GO:0048038">
    <property type="term" value="F:quinone binding"/>
    <property type="evidence" value="ECO:0007669"/>
    <property type="project" value="UniProtKB-KW"/>
</dbReference>
<dbReference type="CDD" id="cd10546">
    <property type="entry name" value="VKOR"/>
    <property type="match status" value="1"/>
</dbReference>
<dbReference type="GO" id="GO:0016491">
    <property type="term" value="F:oxidoreductase activity"/>
    <property type="evidence" value="ECO:0007669"/>
    <property type="project" value="UniProtKB-KW"/>
</dbReference>
<organism evidence="12 13">
    <name type="scientific">Sorangium cellulosum</name>
    <name type="common">Polyangium cellulosum</name>
    <dbReference type="NCBI Taxonomy" id="56"/>
    <lineage>
        <taxon>Bacteria</taxon>
        <taxon>Pseudomonadati</taxon>
        <taxon>Myxococcota</taxon>
        <taxon>Polyangia</taxon>
        <taxon>Polyangiales</taxon>
        <taxon>Polyangiaceae</taxon>
        <taxon>Sorangium</taxon>
    </lineage>
</organism>
<dbReference type="Gene3D" id="3.90.70.10">
    <property type="entry name" value="Cysteine proteinases"/>
    <property type="match status" value="1"/>
</dbReference>